<accession>A0A7X0MPP6</accession>
<sequence length="191" mass="20309">MRSRDHQEASRRRSQSMPGGMIAGLAAMLLVATPAAAQVVEPLGALLACRALPDGPQRLACFDRHAAAVATAIDARDLVVTDRAQRAALATREFGRPVGATAPATRSDEAAATAREPIPARIEATIARVAQLPNGRWAIVLDSGARWQQADDRIFARDPRAGMTITITRAALGSYLGKVDGQVAVRLRRVD</sequence>
<evidence type="ECO:0000313" key="1">
    <source>
        <dbReference type="EMBL" id="MBB6505280.1"/>
    </source>
</evidence>
<gene>
    <name evidence="1" type="ORF">F4693_002268</name>
</gene>
<name>A0A7X0MPP6_9SPHN</name>
<protein>
    <submittedName>
        <fullName evidence="1">Uncharacterized protein</fullName>
    </submittedName>
</protein>
<reference evidence="1 2" key="2">
    <citation type="submission" date="2020-08" db="EMBL/GenBank/DDBJ databases">
        <authorList>
            <person name="Partida-Martinez L."/>
            <person name="Huntemann M."/>
            <person name="Clum A."/>
            <person name="Wang J."/>
            <person name="Palaniappan K."/>
            <person name="Ritter S."/>
            <person name="Chen I.-M."/>
            <person name="Stamatis D."/>
            <person name="Reddy T."/>
            <person name="O'Malley R."/>
            <person name="Daum C."/>
            <person name="Shapiro N."/>
            <person name="Ivanova N."/>
            <person name="Kyrpides N."/>
            <person name="Woyke T."/>
        </authorList>
    </citation>
    <scope>NUCLEOTIDE SEQUENCE [LARGE SCALE GENOMIC DNA]</scope>
    <source>
        <strain evidence="1 2">AS3.13</strain>
    </source>
</reference>
<dbReference type="AlphaFoldDB" id="A0A7X0MPP6"/>
<dbReference type="RefSeq" id="WP_184506008.1">
    <property type="nucleotide sequence ID" value="NZ_JACHBT010000011.1"/>
</dbReference>
<dbReference type="EMBL" id="JACHBT010000011">
    <property type="protein sequence ID" value="MBB6505280.1"/>
    <property type="molecule type" value="Genomic_DNA"/>
</dbReference>
<dbReference type="Proteomes" id="UP000522313">
    <property type="component" value="Unassembled WGS sequence"/>
</dbReference>
<organism evidence="1 2">
    <name type="scientific">Sphingomonas endophytica</name>
    <dbReference type="NCBI Taxonomy" id="869719"/>
    <lineage>
        <taxon>Bacteria</taxon>
        <taxon>Pseudomonadati</taxon>
        <taxon>Pseudomonadota</taxon>
        <taxon>Alphaproteobacteria</taxon>
        <taxon>Sphingomonadales</taxon>
        <taxon>Sphingomonadaceae</taxon>
        <taxon>Sphingomonas</taxon>
    </lineage>
</organism>
<evidence type="ECO:0000313" key="2">
    <source>
        <dbReference type="Proteomes" id="UP000522313"/>
    </source>
</evidence>
<reference evidence="1 2" key="1">
    <citation type="submission" date="2020-08" db="EMBL/GenBank/DDBJ databases">
        <title>The Agave Microbiome: Exploring the role of microbial communities in plant adaptations to desert environments.</title>
        <authorList>
            <person name="Partida-Martinez L.P."/>
        </authorList>
    </citation>
    <scope>NUCLEOTIDE SEQUENCE [LARGE SCALE GENOMIC DNA]</scope>
    <source>
        <strain evidence="1 2">AS3.13</strain>
    </source>
</reference>
<proteinExistence type="predicted"/>
<comment type="caution">
    <text evidence="1">The sequence shown here is derived from an EMBL/GenBank/DDBJ whole genome shotgun (WGS) entry which is preliminary data.</text>
</comment>